<reference evidence="1 2" key="1">
    <citation type="submission" date="2013-08" db="EMBL/GenBank/DDBJ databases">
        <title>Intrasporangium oryzae NRRL B-24470.</title>
        <authorList>
            <person name="Liu H."/>
            <person name="Wang G."/>
        </authorList>
    </citation>
    <scope>NUCLEOTIDE SEQUENCE [LARGE SCALE GENOMIC DNA]</scope>
    <source>
        <strain evidence="1 2">NRRL B-24470</strain>
    </source>
</reference>
<evidence type="ECO:0000313" key="2">
    <source>
        <dbReference type="Proteomes" id="UP000019489"/>
    </source>
</evidence>
<dbReference type="EMBL" id="AWSA01000009">
    <property type="protein sequence ID" value="EWT02608.1"/>
    <property type="molecule type" value="Genomic_DNA"/>
</dbReference>
<name>W9GCR3_9MICO</name>
<proteinExistence type="predicted"/>
<sequence length="76" mass="8203">MTTSPPLMPPRAGDPIAVDISYVKRRSAENQANHWNEVLADDAVFGPASGFAVGVGARADGRYPLIWVPVETRQDP</sequence>
<dbReference type="AlphaFoldDB" id="W9GCR3"/>
<evidence type="ECO:0000313" key="1">
    <source>
        <dbReference type="EMBL" id="EWT02608.1"/>
    </source>
</evidence>
<organism evidence="1 2">
    <name type="scientific">Intrasporangium oryzae NRRL B-24470</name>
    <dbReference type="NCBI Taxonomy" id="1386089"/>
    <lineage>
        <taxon>Bacteria</taxon>
        <taxon>Bacillati</taxon>
        <taxon>Actinomycetota</taxon>
        <taxon>Actinomycetes</taxon>
        <taxon>Micrococcales</taxon>
        <taxon>Intrasporangiaceae</taxon>
        <taxon>Intrasporangium</taxon>
    </lineage>
</organism>
<comment type="caution">
    <text evidence="1">The sequence shown here is derived from an EMBL/GenBank/DDBJ whole genome shotgun (WGS) entry which is preliminary data.</text>
</comment>
<gene>
    <name evidence="1" type="ORF">N865_02835</name>
</gene>
<keyword evidence="2" id="KW-1185">Reference proteome</keyword>
<dbReference type="Proteomes" id="UP000019489">
    <property type="component" value="Unassembled WGS sequence"/>
</dbReference>
<protein>
    <submittedName>
        <fullName evidence="1">Uncharacterized protein</fullName>
    </submittedName>
</protein>
<dbReference type="eggNOG" id="ENOG50300GA">
    <property type="taxonomic scope" value="Bacteria"/>
</dbReference>
<accession>W9GCR3</accession>